<dbReference type="AlphaFoldDB" id="A0A9W6H386"/>
<dbReference type="Proteomes" id="UP001142462">
    <property type="component" value="Unassembled WGS sequence"/>
</dbReference>
<evidence type="ECO:0000256" key="1">
    <source>
        <dbReference type="ARBA" id="ARBA00009981"/>
    </source>
</evidence>
<keyword evidence="3" id="KW-1185">Reference proteome</keyword>
<accession>A0A9W6H386</accession>
<gene>
    <name evidence="2" type="ORF">GCM10017576_15720</name>
</gene>
<evidence type="ECO:0008006" key="4">
    <source>
        <dbReference type="Google" id="ProtNLM"/>
    </source>
</evidence>
<comment type="similarity">
    <text evidence="1">Belongs to the phD/YefM antitoxin family.</text>
</comment>
<sequence length="89" mass="9890">MRTINRRTLAHETARVLDAVLDTGEPVEVVGRDGRAVVILPRPRSALERWEAQGLIEHATLSVEEFDRIGAVDTDLTAEEILDDLRGES</sequence>
<comment type="caution">
    <text evidence="2">The sequence shown here is derived from an EMBL/GenBank/DDBJ whole genome shotgun (WGS) entry which is preliminary data.</text>
</comment>
<dbReference type="InterPro" id="IPR036165">
    <property type="entry name" value="YefM-like_sf"/>
</dbReference>
<protein>
    <recommendedName>
        <fullName evidence="4">Antitoxin</fullName>
    </recommendedName>
</protein>
<dbReference type="RefSeq" id="WP_271173152.1">
    <property type="nucleotide sequence ID" value="NZ_BSEJ01000006.1"/>
</dbReference>
<proteinExistence type="inferred from homology"/>
<evidence type="ECO:0000313" key="2">
    <source>
        <dbReference type="EMBL" id="GLJ61443.1"/>
    </source>
</evidence>
<reference evidence="2" key="2">
    <citation type="submission" date="2023-01" db="EMBL/GenBank/DDBJ databases">
        <authorList>
            <person name="Sun Q."/>
            <person name="Evtushenko L."/>
        </authorList>
    </citation>
    <scope>NUCLEOTIDE SEQUENCE</scope>
    <source>
        <strain evidence="2">VKM Ac-1020</strain>
    </source>
</reference>
<dbReference type="EMBL" id="BSEJ01000006">
    <property type="protein sequence ID" value="GLJ61443.1"/>
    <property type="molecule type" value="Genomic_DNA"/>
</dbReference>
<organism evidence="2 3">
    <name type="scientific">Microbacterium barkeri</name>
    <dbReference type="NCBI Taxonomy" id="33917"/>
    <lineage>
        <taxon>Bacteria</taxon>
        <taxon>Bacillati</taxon>
        <taxon>Actinomycetota</taxon>
        <taxon>Actinomycetes</taxon>
        <taxon>Micrococcales</taxon>
        <taxon>Microbacteriaceae</taxon>
        <taxon>Microbacterium</taxon>
    </lineage>
</organism>
<dbReference type="SUPFAM" id="SSF143120">
    <property type="entry name" value="YefM-like"/>
    <property type="match status" value="1"/>
</dbReference>
<reference evidence="2" key="1">
    <citation type="journal article" date="2014" name="Int. J. Syst. Evol. Microbiol.">
        <title>Complete genome sequence of Corynebacterium casei LMG S-19264T (=DSM 44701T), isolated from a smear-ripened cheese.</title>
        <authorList>
            <consortium name="US DOE Joint Genome Institute (JGI-PGF)"/>
            <person name="Walter F."/>
            <person name="Albersmeier A."/>
            <person name="Kalinowski J."/>
            <person name="Ruckert C."/>
        </authorList>
    </citation>
    <scope>NUCLEOTIDE SEQUENCE</scope>
    <source>
        <strain evidence="2">VKM Ac-1020</strain>
    </source>
</reference>
<evidence type="ECO:0000313" key="3">
    <source>
        <dbReference type="Proteomes" id="UP001142462"/>
    </source>
</evidence>
<name>A0A9W6H386_9MICO</name>